<evidence type="ECO:0000313" key="5">
    <source>
        <dbReference type="EMBL" id="PWE57982.1"/>
    </source>
</evidence>
<feature type="binding site" evidence="3">
    <location>
        <position position="21"/>
    </location>
    <ligand>
        <name>a divalent metal cation</name>
        <dbReference type="ChEBI" id="CHEBI:60240"/>
    </ligand>
</feature>
<dbReference type="InterPro" id="IPR005511">
    <property type="entry name" value="SMP-30"/>
</dbReference>
<gene>
    <name evidence="5" type="ORF">DEM27_01975</name>
</gene>
<dbReference type="EMBL" id="QFBC01000001">
    <property type="protein sequence ID" value="PWE57982.1"/>
    <property type="molecule type" value="Genomic_DNA"/>
</dbReference>
<dbReference type="Proteomes" id="UP000245252">
    <property type="component" value="Unassembled WGS sequence"/>
</dbReference>
<dbReference type="AlphaFoldDB" id="A0A2U2DXN8"/>
<dbReference type="InterPro" id="IPR011042">
    <property type="entry name" value="6-blade_b-propeller_TolB-like"/>
</dbReference>
<feature type="binding site" evidence="3">
    <location>
        <position position="106"/>
    </location>
    <ligand>
        <name>substrate</name>
    </ligand>
</feature>
<comment type="similarity">
    <text evidence="1">Belongs to the SMP-30/CGR1 family.</text>
</comment>
<evidence type="ECO:0000256" key="1">
    <source>
        <dbReference type="ARBA" id="ARBA00008853"/>
    </source>
</evidence>
<evidence type="ECO:0000313" key="6">
    <source>
        <dbReference type="Proteomes" id="UP000245252"/>
    </source>
</evidence>
<dbReference type="Gene3D" id="2.120.10.30">
    <property type="entry name" value="TolB, C-terminal domain"/>
    <property type="match status" value="1"/>
</dbReference>
<reference evidence="5 6" key="1">
    <citation type="submission" date="2018-05" db="EMBL/GenBank/DDBJ databases">
        <title>The draft genome of strain NS-104.</title>
        <authorList>
            <person name="Hang P."/>
            <person name="Jiang J."/>
        </authorList>
    </citation>
    <scope>NUCLEOTIDE SEQUENCE [LARGE SCALE GENOMIC DNA]</scope>
    <source>
        <strain evidence="5 6">NS-104</strain>
    </source>
</reference>
<accession>A0A2U2DXN8</accession>
<feature type="binding site" evidence="3">
    <location>
        <position position="202"/>
    </location>
    <ligand>
        <name>a divalent metal cation</name>
        <dbReference type="ChEBI" id="CHEBI:60240"/>
    </ligand>
</feature>
<dbReference type="InterPro" id="IPR013658">
    <property type="entry name" value="SGL"/>
</dbReference>
<evidence type="ECO:0000259" key="4">
    <source>
        <dbReference type="Pfam" id="PF08450"/>
    </source>
</evidence>
<feature type="binding site" evidence="3">
    <location>
        <position position="151"/>
    </location>
    <ligand>
        <name>a divalent metal cation</name>
        <dbReference type="ChEBI" id="CHEBI:60240"/>
    </ligand>
</feature>
<dbReference type="PRINTS" id="PR01790">
    <property type="entry name" value="SMP30FAMILY"/>
</dbReference>
<name>A0A2U2DXN8_9HYPH</name>
<evidence type="ECO:0000256" key="2">
    <source>
        <dbReference type="PIRSR" id="PIRSR605511-1"/>
    </source>
</evidence>
<protein>
    <submittedName>
        <fullName evidence="5">Gluconolaconase</fullName>
    </submittedName>
</protein>
<dbReference type="GO" id="GO:0004341">
    <property type="term" value="F:gluconolactonase activity"/>
    <property type="evidence" value="ECO:0007669"/>
    <property type="project" value="TreeGrafter"/>
</dbReference>
<dbReference type="RefSeq" id="WP_109456499.1">
    <property type="nucleotide sequence ID" value="NZ_QFBC01000001.1"/>
</dbReference>
<feature type="binding site" evidence="3">
    <location>
        <position position="104"/>
    </location>
    <ligand>
        <name>substrate</name>
    </ligand>
</feature>
<feature type="domain" description="SMP-30/Gluconolactonase/LRE-like region" evidence="4">
    <location>
        <begin position="19"/>
        <end position="260"/>
    </location>
</feature>
<keyword evidence="3" id="KW-0862">Zinc</keyword>
<keyword evidence="6" id="KW-1185">Reference proteome</keyword>
<evidence type="ECO:0000256" key="3">
    <source>
        <dbReference type="PIRSR" id="PIRSR605511-2"/>
    </source>
</evidence>
<dbReference type="PANTHER" id="PTHR10907">
    <property type="entry name" value="REGUCALCIN"/>
    <property type="match status" value="1"/>
</dbReference>
<organism evidence="5 6">
    <name type="scientific">Metarhizobium album</name>
    <dbReference type="NCBI Taxonomy" id="2182425"/>
    <lineage>
        <taxon>Bacteria</taxon>
        <taxon>Pseudomonadati</taxon>
        <taxon>Pseudomonadota</taxon>
        <taxon>Alphaproteobacteria</taxon>
        <taxon>Hyphomicrobiales</taxon>
        <taxon>Rhizobiaceae</taxon>
        <taxon>Metarhizobium</taxon>
    </lineage>
</organism>
<proteinExistence type="inferred from homology"/>
<feature type="active site" description="Proton donor/acceptor" evidence="2">
    <location>
        <position position="202"/>
    </location>
</feature>
<dbReference type="GO" id="GO:0005509">
    <property type="term" value="F:calcium ion binding"/>
    <property type="evidence" value="ECO:0007669"/>
    <property type="project" value="TreeGrafter"/>
</dbReference>
<dbReference type="SUPFAM" id="SSF63829">
    <property type="entry name" value="Calcium-dependent phosphotriesterase"/>
    <property type="match status" value="1"/>
</dbReference>
<comment type="caution">
    <text evidence="5">The sequence shown here is derived from an EMBL/GenBank/DDBJ whole genome shotgun (WGS) entry which is preliminary data.</text>
</comment>
<comment type="cofactor">
    <cofactor evidence="3">
        <name>Zn(2+)</name>
        <dbReference type="ChEBI" id="CHEBI:29105"/>
    </cofactor>
    <text evidence="3">Binds 1 divalent metal cation per subunit.</text>
</comment>
<keyword evidence="3" id="KW-0479">Metal-binding</keyword>
<dbReference type="Pfam" id="PF08450">
    <property type="entry name" value="SGL"/>
    <property type="match status" value="1"/>
</dbReference>
<dbReference type="PANTHER" id="PTHR10907:SF47">
    <property type="entry name" value="REGUCALCIN"/>
    <property type="match status" value="1"/>
</dbReference>
<sequence length="295" mass="31298">MTETHDFNGSVLFDTPLALGEGPTYDPATDTAWWFNIVGKELHELHLASGAKRVHALPFMASVLARIDSQRQLIASEDGLFIRDTATGALSLHVEFEPGKPGNRSNDGRTHPSGALWIGTMGKSAEDGAGAIYHVAGSTVTRLYDRVSIPNSICFSPDGSIGYFVDSKVNRLMRVAVDPATGLPAGEATVLVDVAGEPHDIDGSVCDGEGNIWNARWGAGAVDRYAPDGRHLARYRVPASQSSCPAFIGASADRLMVTSAFQGMDAAARAADPQAGVTFELGVSVIGVFDRPFRL</sequence>
<dbReference type="OrthoDB" id="2633250at2"/>
<dbReference type="GO" id="GO:0019853">
    <property type="term" value="P:L-ascorbic acid biosynthetic process"/>
    <property type="evidence" value="ECO:0007669"/>
    <property type="project" value="TreeGrafter"/>
</dbReference>